<reference evidence="3" key="1">
    <citation type="submission" date="2022-11" db="UniProtKB">
        <authorList>
            <consortium name="WormBaseParasite"/>
        </authorList>
    </citation>
    <scope>IDENTIFICATION</scope>
</reference>
<name>A0A915E7X5_9BILA</name>
<evidence type="ECO:0000256" key="1">
    <source>
        <dbReference type="SAM" id="MobiDB-lite"/>
    </source>
</evidence>
<sequence>MTSSPKTSNSNRSNQRYYRCAAQDKLAISLAARECISRLCLDSQQTLHLLKNRRGSDVCTSSADLNGIAMSVLKRLFRSLKNDICYSKYNNSHSEVLGFLGHTKDEPSSEIVDRYVSQWLEKRSRVPSVARSPASSSKWRQIEVLDPMQTSKTTTIPKNVPPLDATLVEQCCYSPSRRGNLQLDQHKLQLLTREVAQEVIESVRVVQEVVCKVDRSCGPTPRQQNGQYSPRIHEYDSKLVQTTDSAIEKVDVGVNTQQIFSLNSSAMYSDLSAGQLPLHKAAILMARSQCHIVNVLADGSLPLGPMLTSTPTTTHHPPRVRDIDETLFQQPQPVPNLNIDSCGQPPSRPISFHRPTVHEYLPSDSAELGSNPVVLMAREMSVGTSFDSLSPKNRSSLDTQNRGMNKFAVDKTRQKNGESQSNSSANAKSHLYSSENEDEESTLNQISPLPTTG</sequence>
<accession>A0A915E7X5</accession>
<proteinExistence type="predicted"/>
<evidence type="ECO:0000313" key="2">
    <source>
        <dbReference type="Proteomes" id="UP000887574"/>
    </source>
</evidence>
<feature type="region of interest" description="Disordered" evidence="1">
    <location>
        <begin position="384"/>
        <end position="453"/>
    </location>
</feature>
<organism evidence="2 3">
    <name type="scientific">Ditylenchus dipsaci</name>
    <dbReference type="NCBI Taxonomy" id="166011"/>
    <lineage>
        <taxon>Eukaryota</taxon>
        <taxon>Metazoa</taxon>
        <taxon>Ecdysozoa</taxon>
        <taxon>Nematoda</taxon>
        <taxon>Chromadorea</taxon>
        <taxon>Rhabditida</taxon>
        <taxon>Tylenchina</taxon>
        <taxon>Tylenchomorpha</taxon>
        <taxon>Sphaerularioidea</taxon>
        <taxon>Anguinidae</taxon>
        <taxon>Anguininae</taxon>
        <taxon>Ditylenchus</taxon>
    </lineage>
</organism>
<dbReference type="Proteomes" id="UP000887574">
    <property type="component" value="Unplaced"/>
</dbReference>
<feature type="compositionally biased region" description="Polar residues" evidence="1">
    <location>
        <begin position="417"/>
        <end position="434"/>
    </location>
</feature>
<feature type="compositionally biased region" description="Polar residues" evidence="1">
    <location>
        <begin position="442"/>
        <end position="453"/>
    </location>
</feature>
<keyword evidence="2" id="KW-1185">Reference proteome</keyword>
<protein>
    <submittedName>
        <fullName evidence="3">Uncharacterized protein</fullName>
    </submittedName>
</protein>
<evidence type="ECO:0000313" key="3">
    <source>
        <dbReference type="WBParaSite" id="jg26690"/>
    </source>
</evidence>
<feature type="compositionally biased region" description="Polar residues" evidence="1">
    <location>
        <begin position="384"/>
        <end position="403"/>
    </location>
</feature>
<dbReference type="WBParaSite" id="jg26690">
    <property type="protein sequence ID" value="jg26690"/>
    <property type="gene ID" value="jg26690"/>
</dbReference>
<dbReference type="AlphaFoldDB" id="A0A915E7X5"/>